<evidence type="ECO:0000313" key="2">
    <source>
        <dbReference type="Proteomes" id="UP000004713"/>
    </source>
</evidence>
<name>B0NLS5_BACSE</name>
<dbReference type="HOGENOM" id="CLU_3149676_0_0_10"/>
<accession>B0NLS5</accession>
<evidence type="ECO:0000313" key="1">
    <source>
        <dbReference type="EMBL" id="EDS16594.1"/>
    </source>
</evidence>
<reference evidence="1 2" key="1">
    <citation type="submission" date="2007-11" db="EMBL/GenBank/DDBJ databases">
        <title>Draft genome sequence of Bacteroides stercoris(ATCC 43183).</title>
        <authorList>
            <person name="Sudarsanam P."/>
            <person name="Ley R."/>
            <person name="Guruge J."/>
            <person name="Turnbaugh P.J."/>
            <person name="Mahowald M."/>
            <person name="Liep D."/>
            <person name="Gordon J."/>
        </authorList>
    </citation>
    <scope>NUCLEOTIDE SEQUENCE [LARGE SCALE GENOMIC DNA]</scope>
    <source>
        <strain evidence="1 2">ATCC 43183</strain>
    </source>
</reference>
<proteinExistence type="predicted"/>
<gene>
    <name evidence="1" type="ORF">BACSTE_00406</name>
</gene>
<organism evidence="1 2">
    <name type="scientific">Bacteroides stercoris ATCC 43183</name>
    <dbReference type="NCBI Taxonomy" id="449673"/>
    <lineage>
        <taxon>Bacteria</taxon>
        <taxon>Pseudomonadati</taxon>
        <taxon>Bacteroidota</taxon>
        <taxon>Bacteroidia</taxon>
        <taxon>Bacteroidales</taxon>
        <taxon>Bacteroidaceae</taxon>
        <taxon>Bacteroides</taxon>
    </lineage>
</organism>
<protein>
    <submittedName>
        <fullName evidence="1">Uncharacterized protein</fullName>
    </submittedName>
</protein>
<dbReference type="EMBL" id="ABFZ02000015">
    <property type="protein sequence ID" value="EDS16594.1"/>
    <property type="molecule type" value="Genomic_DNA"/>
</dbReference>
<dbReference type="AlphaFoldDB" id="B0NLS5"/>
<sequence>MHRALRHTFVYFFPTLHFTAKRSNNRFSLKTWGQRIFPVGKLSFKRIA</sequence>
<reference evidence="1 2" key="2">
    <citation type="submission" date="2007-11" db="EMBL/GenBank/DDBJ databases">
        <authorList>
            <person name="Fulton L."/>
            <person name="Clifton S."/>
            <person name="Fulton B."/>
            <person name="Xu J."/>
            <person name="Minx P."/>
            <person name="Pepin K.H."/>
            <person name="Johnson M."/>
            <person name="Thiruvilangam P."/>
            <person name="Bhonagiri V."/>
            <person name="Nash W.E."/>
            <person name="Mardis E.R."/>
            <person name="Wilson R.K."/>
        </authorList>
    </citation>
    <scope>NUCLEOTIDE SEQUENCE [LARGE SCALE GENOMIC DNA]</scope>
    <source>
        <strain evidence="1 2">ATCC 43183</strain>
    </source>
</reference>
<dbReference type="Proteomes" id="UP000004713">
    <property type="component" value="Unassembled WGS sequence"/>
</dbReference>
<comment type="caution">
    <text evidence="1">The sequence shown here is derived from an EMBL/GenBank/DDBJ whole genome shotgun (WGS) entry which is preliminary data.</text>
</comment>